<dbReference type="Gene3D" id="3.40.50.150">
    <property type="entry name" value="Vaccinia Virus protein VP39"/>
    <property type="match status" value="1"/>
</dbReference>
<proteinExistence type="predicted"/>
<organism evidence="2 3">
    <name type="scientific">Nesterenkonia aerolata</name>
    <dbReference type="NCBI Taxonomy" id="3074079"/>
    <lineage>
        <taxon>Bacteria</taxon>
        <taxon>Bacillati</taxon>
        <taxon>Actinomycetota</taxon>
        <taxon>Actinomycetes</taxon>
        <taxon>Micrococcales</taxon>
        <taxon>Micrococcaceae</taxon>
        <taxon>Nesterenkonia</taxon>
    </lineage>
</organism>
<name>A0ABU2DQ05_9MICC</name>
<evidence type="ECO:0000313" key="3">
    <source>
        <dbReference type="Proteomes" id="UP001251870"/>
    </source>
</evidence>
<evidence type="ECO:0000256" key="1">
    <source>
        <dbReference type="ARBA" id="ARBA00023115"/>
    </source>
</evidence>
<dbReference type="RefSeq" id="WP_310547531.1">
    <property type="nucleotide sequence ID" value="NZ_JAVKGR010000002.1"/>
</dbReference>
<dbReference type="NCBIfam" id="NF037959">
    <property type="entry name" value="MFS_SpdSyn"/>
    <property type="match status" value="1"/>
</dbReference>
<dbReference type="EMBL" id="JAVKGR010000002">
    <property type="protein sequence ID" value="MDR8018539.1"/>
    <property type="molecule type" value="Genomic_DNA"/>
</dbReference>
<sequence length="256" mass="27745">MRRNAAAGRIRLEPDGLTDRGMVLFLDGAEQSHVDPEDPDFLLHDYTLRMAAALETLAPHPRPKVLHLGAGALTLPRWIDHHRPQAEQVAVDLVPELMGFVLEHLPMDRPPRQVVADAAEVLDEGGALAAERFDVVIVDLFNSAEAPASLTSPQFLSSLLEASPEGLVLMNLGDDPPMDFARSLVSMVAEQMQHRWDHLILSAPADVISAEAEGNLVLVACPGDAMVEQAVDTLWARGPHPGEVLSGEDLHGWARG</sequence>
<dbReference type="PANTHER" id="PTHR43317:SF1">
    <property type="entry name" value="THERMOSPERMINE SYNTHASE ACAULIS5"/>
    <property type="match status" value="1"/>
</dbReference>
<keyword evidence="1" id="KW-0620">Polyamine biosynthesis</keyword>
<keyword evidence="3" id="KW-1185">Reference proteome</keyword>
<evidence type="ECO:0000313" key="2">
    <source>
        <dbReference type="EMBL" id="MDR8018539.1"/>
    </source>
</evidence>
<dbReference type="PANTHER" id="PTHR43317">
    <property type="entry name" value="THERMOSPERMINE SYNTHASE ACAULIS5"/>
    <property type="match status" value="1"/>
</dbReference>
<gene>
    <name evidence="2" type="ORF">RIL96_03040</name>
</gene>
<dbReference type="Proteomes" id="UP001251870">
    <property type="component" value="Unassembled WGS sequence"/>
</dbReference>
<dbReference type="InterPro" id="IPR029063">
    <property type="entry name" value="SAM-dependent_MTases_sf"/>
</dbReference>
<reference evidence="2 3" key="1">
    <citation type="submission" date="2023-09" db="EMBL/GenBank/DDBJ databases">
        <title>Description of three actinobacteria isolated from air of manufacturing shop in a pharmaceutical factory.</title>
        <authorList>
            <person name="Zhang D.-F."/>
        </authorList>
    </citation>
    <scope>NUCLEOTIDE SEQUENCE [LARGE SCALE GENOMIC DNA]</scope>
    <source>
        <strain evidence="2 3">LY-0111</strain>
    </source>
</reference>
<accession>A0ABU2DQ05</accession>
<protein>
    <submittedName>
        <fullName evidence="2">Fused MFS/spermidine synthase</fullName>
    </submittedName>
</protein>
<dbReference type="SUPFAM" id="SSF53335">
    <property type="entry name" value="S-adenosyl-L-methionine-dependent methyltransferases"/>
    <property type="match status" value="1"/>
</dbReference>
<comment type="caution">
    <text evidence="2">The sequence shown here is derived from an EMBL/GenBank/DDBJ whole genome shotgun (WGS) entry which is preliminary data.</text>
</comment>